<dbReference type="GO" id="GO:0016020">
    <property type="term" value="C:membrane"/>
    <property type="evidence" value="ECO:0007669"/>
    <property type="project" value="UniProtKB-SubCell"/>
</dbReference>
<keyword evidence="2" id="KW-0813">Transport</keyword>
<evidence type="ECO:0000256" key="5">
    <source>
        <dbReference type="ARBA" id="ARBA00022989"/>
    </source>
</evidence>
<evidence type="ECO:0000256" key="1">
    <source>
        <dbReference type="ARBA" id="ARBA00004141"/>
    </source>
</evidence>
<dbReference type="STRING" id="1097556.R4XGE0"/>
<keyword evidence="6 7" id="KW-0472">Membrane</keyword>
<dbReference type="OrthoDB" id="3900342at2759"/>
<feature type="transmembrane region" description="Helical" evidence="7">
    <location>
        <begin position="122"/>
        <end position="146"/>
    </location>
</feature>
<dbReference type="Pfam" id="PF00324">
    <property type="entry name" value="AA_permease"/>
    <property type="match status" value="1"/>
</dbReference>
<dbReference type="PIRSF" id="PIRSF006060">
    <property type="entry name" value="AA_transporter"/>
    <property type="match status" value="1"/>
</dbReference>
<dbReference type="EMBL" id="CAHR02000084">
    <property type="protein sequence ID" value="CCG82444.1"/>
    <property type="molecule type" value="Genomic_DNA"/>
</dbReference>
<organism evidence="9 10">
    <name type="scientific">Taphrina deformans (strain PYCC 5710 / ATCC 11124 / CBS 356.35 / IMI 108563 / JCM 9778 / NBRC 8474)</name>
    <name type="common">Peach leaf curl fungus</name>
    <name type="synonym">Lalaria deformans</name>
    <dbReference type="NCBI Taxonomy" id="1097556"/>
    <lineage>
        <taxon>Eukaryota</taxon>
        <taxon>Fungi</taxon>
        <taxon>Dikarya</taxon>
        <taxon>Ascomycota</taxon>
        <taxon>Taphrinomycotina</taxon>
        <taxon>Taphrinomycetes</taxon>
        <taxon>Taphrinales</taxon>
        <taxon>Taphrinaceae</taxon>
        <taxon>Taphrina</taxon>
    </lineage>
</organism>
<feature type="transmembrane region" description="Helical" evidence="7">
    <location>
        <begin position="375"/>
        <end position="393"/>
    </location>
</feature>
<dbReference type="FunFam" id="1.20.1740.10:FF:000006">
    <property type="entry name" value="General amino acid permease"/>
    <property type="match status" value="1"/>
</dbReference>
<dbReference type="PANTHER" id="PTHR43341:SF39">
    <property type="entry name" value="AMINO ACID TRANSPORTER (EUROFUNG)-RELATED"/>
    <property type="match status" value="1"/>
</dbReference>
<evidence type="ECO:0000259" key="8">
    <source>
        <dbReference type="Pfam" id="PF00324"/>
    </source>
</evidence>
<dbReference type="eggNOG" id="KOG1286">
    <property type="taxonomic scope" value="Eukaryota"/>
</dbReference>
<dbReference type="InterPro" id="IPR050524">
    <property type="entry name" value="APC_YAT"/>
</dbReference>
<evidence type="ECO:0000313" key="10">
    <source>
        <dbReference type="Proteomes" id="UP000013776"/>
    </source>
</evidence>
<protein>
    <recommendedName>
        <fullName evidence="8">Amino acid permease/ SLC12A domain-containing protein</fullName>
    </recommendedName>
</protein>
<evidence type="ECO:0000256" key="4">
    <source>
        <dbReference type="ARBA" id="ARBA00022970"/>
    </source>
</evidence>
<feature type="domain" description="Amino acid permease/ SLC12A" evidence="8">
    <location>
        <begin position="43"/>
        <end position="503"/>
    </location>
</feature>
<evidence type="ECO:0000256" key="7">
    <source>
        <dbReference type="SAM" id="Phobius"/>
    </source>
</evidence>
<dbReference type="GO" id="GO:0015171">
    <property type="term" value="F:amino acid transmembrane transporter activity"/>
    <property type="evidence" value="ECO:0007669"/>
    <property type="project" value="TreeGrafter"/>
</dbReference>
<dbReference type="InterPro" id="IPR004841">
    <property type="entry name" value="AA-permease/SLC12A_dom"/>
</dbReference>
<keyword evidence="4" id="KW-0029">Amino-acid transport</keyword>
<dbReference type="PROSITE" id="PS00218">
    <property type="entry name" value="AMINO_ACID_PERMEASE_1"/>
    <property type="match status" value="1"/>
</dbReference>
<evidence type="ECO:0000256" key="3">
    <source>
        <dbReference type="ARBA" id="ARBA00022692"/>
    </source>
</evidence>
<gene>
    <name evidence="9" type="ORF">TAPDE_002447</name>
</gene>
<comment type="subcellular location">
    <subcellularLocation>
        <location evidence="1">Membrane</location>
        <topology evidence="1">Multi-pass membrane protein</topology>
    </subcellularLocation>
</comment>
<feature type="transmembrane region" description="Helical" evidence="7">
    <location>
        <begin position="331"/>
        <end position="349"/>
    </location>
</feature>
<dbReference type="Gene3D" id="1.20.1740.10">
    <property type="entry name" value="Amino acid/polyamine transporter I"/>
    <property type="match status" value="1"/>
</dbReference>
<reference evidence="9 10" key="1">
    <citation type="journal article" date="2013" name="MBio">
        <title>Genome sequencing of the plant pathogen Taphrina deformans, the causal agent of peach leaf curl.</title>
        <authorList>
            <person name="Cisse O.H."/>
            <person name="Almeida J.M.G.C.F."/>
            <person name="Fonseca A."/>
            <person name="Kumar A.A."/>
            <person name="Salojaervi J."/>
            <person name="Overmyer K."/>
            <person name="Hauser P.M."/>
            <person name="Pagni M."/>
        </authorList>
    </citation>
    <scope>NUCLEOTIDE SEQUENCE [LARGE SCALE GENOMIC DNA]</scope>
    <source>
        <strain evidence="10">PYCC 5710 / ATCC 11124 / CBS 356.35 / IMI 108563 / JCM 9778 / NBRC 8474</strain>
    </source>
</reference>
<feature type="transmembrane region" description="Helical" evidence="7">
    <location>
        <begin position="46"/>
        <end position="68"/>
    </location>
</feature>
<feature type="transmembrane region" description="Helical" evidence="7">
    <location>
        <begin position="179"/>
        <end position="199"/>
    </location>
</feature>
<feature type="transmembrane region" description="Helical" evidence="7">
    <location>
        <begin position="74"/>
        <end position="101"/>
    </location>
</feature>
<keyword evidence="10" id="KW-1185">Reference proteome</keyword>
<dbReference type="InterPro" id="IPR004840">
    <property type="entry name" value="Amino_acid_permease_CS"/>
</dbReference>
<sequence length="544" mass="59063">MEMHKYPDQEKGVYDIGTKPVEPGTITLEQEYGTVQRGLKSRHIQFIAIGGTIGTGLFVGSGGALARAGPVSLLLGYTIVGTILLSVIQVLGEMATYLPIAGGLTVYAKRYVSDDVAFALGVNYWFGAAITICAEVSAAAIVIQFWTTKVNIAIWITIILFGILALNIFSVKGYGEAEFIFASIKIVTIIALLILAFIIDLGGAPNHHRLGFQYWKNPGAMKPYLKPGNAGRFLGFLSTFVYAAFAYGGSEVIAVAAAEAENPRRNIPRACNRVIWRILIFYLGGILAISLTVAYNDPTLAAAIKSGAPGAGRSPFVIAIKNAEISVLPHIINAVILSSAWSSGNAFMYSSSRNLYALALAGNVPKVFAQVNRNGVPWVAVLATFAIALLSYLNVSNSSSVAFGWFSNLTTVSGLFNWATLSFTYLRFRKGAILQGIHATLPFKAWFAPYTGYWALGSCIFIILIQGFPVFFGEFAAADFVAAYIGIPIFFLPMVIYKVVKRPKLVPYNEMDFLTGKDEIDEDERNSIVPVPRNFLEKIWFAIA</sequence>
<accession>R4XGE0</accession>
<evidence type="ECO:0000313" key="9">
    <source>
        <dbReference type="EMBL" id="CCG82444.1"/>
    </source>
</evidence>
<evidence type="ECO:0000256" key="2">
    <source>
        <dbReference type="ARBA" id="ARBA00022448"/>
    </source>
</evidence>
<feature type="transmembrane region" description="Helical" evidence="7">
    <location>
        <begin position="447"/>
        <end position="468"/>
    </location>
</feature>
<comment type="caution">
    <text evidence="9">The sequence shown here is derived from an EMBL/GenBank/DDBJ whole genome shotgun (WGS) entry which is preliminary data.</text>
</comment>
<dbReference type="AlphaFoldDB" id="R4XGE0"/>
<evidence type="ECO:0000256" key="6">
    <source>
        <dbReference type="ARBA" id="ARBA00023136"/>
    </source>
</evidence>
<name>R4XGE0_TAPDE</name>
<feature type="transmembrane region" description="Helical" evidence="7">
    <location>
        <begin position="405"/>
        <end position="426"/>
    </location>
</feature>
<feature type="transmembrane region" description="Helical" evidence="7">
    <location>
        <begin position="152"/>
        <end position="170"/>
    </location>
</feature>
<feature type="transmembrane region" description="Helical" evidence="7">
    <location>
        <begin position="274"/>
        <end position="295"/>
    </location>
</feature>
<keyword evidence="5 7" id="KW-1133">Transmembrane helix</keyword>
<dbReference type="PANTHER" id="PTHR43341">
    <property type="entry name" value="AMINO ACID PERMEASE"/>
    <property type="match status" value="1"/>
</dbReference>
<dbReference type="Proteomes" id="UP000013776">
    <property type="component" value="Unassembled WGS sequence"/>
</dbReference>
<proteinExistence type="predicted"/>
<feature type="transmembrane region" description="Helical" evidence="7">
    <location>
        <begin position="233"/>
        <end position="254"/>
    </location>
</feature>
<keyword evidence="3 7" id="KW-0812">Transmembrane</keyword>
<feature type="transmembrane region" description="Helical" evidence="7">
    <location>
        <begin position="480"/>
        <end position="500"/>
    </location>
</feature>